<reference evidence="6" key="1">
    <citation type="journal article" date="2019" name="Int. J. Syst. Evol. Microbiol.">
        <title>The Global Catalogue of Microorganisms (GCM) 10K type strain sequencing project: providing services to taxonomists for standard genome sequencing and annotation.</title>
        <authorList>
            <consortium name="The Broad Institute Genomics Platform"/>
            <consortium name="The Broad Institute Genome Sequencing Center for Infectious Disease"/>
            <person name="Wu L."/>
            <person name="Ma J."/>
        </authorList>
    </citation>
    <scope>NUCLEOTIDE SEQUENCE [LARGE SCALE GENOMIC DNA]</scope>
    <source>
        <strain evidence="6">KCTC 42182</strain>
    </source>
</reference>
<dbReference type="RefSeq" id="WP_379727801.1">
    <property type="nucleotide sequence ID" value="NZ_JBHRYJ010000003.1"/>
</dbReference>
<dbReference type="EMBL" id="JBHRYJ010000003">
    <property type="protein sequence ID" value="MFC3676706.1"/>
    <property type="molecule type" value="Genomic_DNA"/>
</dbReference>
<dbReference type="InterPro" id="IPR011650">
    <property type="entry name" value="Peptidase_M20_dimer"/>
</dbReference>
<dbReference type="SUPFAM" id="SSF53187">
    <property type="entry name" value="Zn-dependent exopeptidases"/>
    <property type="match status" value="1"/>
</dbReference>
<evidence type="ECO:0000313" key="6">
    <source>
        <dbReference type="Proteomes" id="UP001595711"/>
    </source>
</evidence>
<keyword evidence="3" id="KW-0378">Hydrolase</keyword>
<dbReference type="PANTHER" id="PTHR43270:SF12">
    <property type="entry name" value="SUCCINYL-DIAMINOPIMELATE DESUCCINYLASE"/>
    <property type="match status" value="1"/>
</dbReference>
<keyword evidence="6" id="KW-1185">Reference proteome</keyword>
<comment type="caution">
    <text evidence="5">The sequence shown here is derived from an EMBL/GenBank/DDBJ whole genome shotgun (WGS) entry which is preliminary data.</text>
</comment>
<dbReference type="Proteomes" id="UP001595711">
    <property type="component" value="Unassembled WGS sequence"/>
</dbReference>
<protein>
    <submittedName>
        <fullName evidence="5">M20 family metallopeptidase</fullName>
    </submittedName>
</protein>
<evidence type="ECO:0000256" key="3">
    <source>
        <dbReference type="ARBA" id="ARBA00022801"/>
    </source>
</evidence>
<dbReference type="InterPro" id="IPR002933">
    <property type="entry name" value="Peptidase_M20"/>
</dbReference>
<dbReference type="Pfam" id="PF07687">
    <property type="entry name" value="M20_dimer"/>
    <property type="match status" value="1"/>
</dbReference>
<proteinExistence type="predicted"/>
<sequence length="465" mass="49471">MSRAAAVQAATDYLDQGGFTADLARRVAIPTESQNPDRAADLGTYLDREMRAALEPLGFTCTIHKNPAPNGGPFLVAERREAGAKKTLFSYGHGDVIRGLDAQWRSGIGPWALVQEGEKLYGRGTADNKGQHTVNIAALAAVIKARGGKLGFNVVLLIETGEEVGSPGLDAFCAAQREAWGANLFLASDGPRLSPERPTLYCGSRGAMNFDLTVDLRPGAHHSGNWGGLLADPGIILAHAIASIAGPTGQIRIPEWVPAELPAGVRRALADCTVGGGEDGPAVDAWWGEPGLSPSERVYGWCSFDVLAFKTGNPDAPVNAIPGKATAHCQIRFVVGVDSEQFLPALRRHLDRHGFPQVQVTLARAAYFRATRLDPDHPYVHFALDSVERTLGTKPALLPNLGGSLPNDVFADTLGLPTVWVPHSYAACSQHAPNEHVLLPVMRQGLAMMAGIFWDLGEADDAIAA</sequence>
<organism evidence="5 6">
    <name type="scientific">Ferrovibrio xuzhouensis</name>
    <dbReference type="NCBI Taxonomy" id="1576914"/>
    <lineage>
        <taxon>Bacteria</taxon>
        <taxon>Pseudomonadati</taxon>
        <taxon>Pseudomonadota</taxon>
        <taxon>Alphaproteobacteria</taxon>
        <taxon>Rhodospirillales</taxon>
        <taxon>Rhodospirillaceae</taxon>
        <taxon>Ferrovibrio</taxon>
    </lineage>
</organism>
<name>A0ABV7VGS4_9PROT</name>
<evidence type="ECO:0000313" key="5">
    <source>
        <dbReference type="EMBL" id="MFC3676706.1"/>
    </source>
</evidence>
<dbReference type="NCBIfam" id="NF005478">
    <property type="entry name" value="PRK07079.1"/>
    <property type="match status" value="1"/>
</dbReference>
<keyword evidence="1" id="KW-0645">Protease</keyword>
<dbReference type="Pfam" id="PF01546">
    <property type="entry name" value="Peptidase_M20"/>
    <property type="match status" value="1"/>
</dbReference>
<dbReference type="Gene3D" id="3.30.70.360">
    <property type="match status" value="1"/>
</dbReference>
<feature type="domain" description="Peptidase M20 dimerisation" evidence="4">
    <location>
        <begin position="203"/>
        <end position="354"/>
    </location>
</feature>
<dbReference type="PANTHER" id="PTHR43270">
    <property type="entry name" value="BETA-ALA-HIS DIPEPTIDASE"/>
    <property type="match status" value="1"/>
</dbReference>
<evidence type="ECO:0000259" key="4">
    <source>
        <dbReference type="Pfam" id="PF07687"/>
    </source>
</evidence>
<evidence type="ECO:0000256" key="1">
    <source>
        <dbReference type="ARBA" id="ARBA00022670"/>
    </source>
</evidence>
<dbReference type="InterPro" id="IPR051458">
    <property type="entry name" value="Cyt/Met_Dipeptidase"/>
</dbReference>
<keyword evidence="2" id="KW-0479">Metal-binding</keyword>
<evidence type="ECO:0000256" key="2">
    <source>
        <dbReference type="ARBA" id="ARBA00022723"/>
    </source>
</evidence>
<dbReference type="Gene3D" id="3.40.630.10">
    <property type="entry name" value="Zn peptidases"/>
    <property type="match status" value="1"/>
</dbReference>
<gene>
    <name evidence="5" type="ORF">ACFOOQ_14205</name>
</gene>
<accession>A0ABV7VGS4</accession>